<reference evidence="3 4" key="1">
    <citation type="submission" date="2023-10" db="EMBL/GenBank/DDBJ databases">
        <title>Chromosome-scale genome assembly provides insights into flower coloration mechanisms of Canna indica.</title>
        <authorList>
            <person name="Li C."/>
        </authorList>
    </citation>
    <scope>NUCLEOTIDE SEQUENCE [LARGE SCALE GENOMIC DNA]</scope>
    <source>
        <tissue evidence="3">Flower</tissue>
    </source>
</reference>
<feature type="signal peptide" evidence="2">
    <location>
        <begin position="1"/>
        <end position="30"/>
    </location>
</feature>
<sequence length="248" mass="25978">MASEMKKKALMMCFLQLMCLLSLSLTPVLSRSLEGGVADRKDYYSPPDPHGRHGHGGSPHGSHGSAGTPCTNPPPTGGGGSSGGASPTAPSYGSGGGNPPSSPVVITPPSTVPVYPTLPTPPSTPMFPVPDSNSPFSCDYWRTHPTAILTLLGYWCPLSQIFGLPNPTLLGSNPTLLEALSNPRSDGISALYRQGTAAYLNSLANRNFFFTSQQVRDALNSALVSDKAAAAQAEVFKRANEGHLVKHH</sequence>
<gene>
    <name evidence="3" type="ORF">Cni_G23423</name>
</gene>
<keyword evidence="4" id="KW-1185">Reference proteome</keyword>
<organism evidence="3 4">
    <name type="scientific">Canna indica</name>
    <name type="common">Indian-shot</name>
    <dbReference type="NCBI Taxonomy" id="4628"/>
    <lineage>
        <taxon>Eukaryota</taxon>
        <taxon>Viridiplantae</taxon>
        <taxon>Streptophyta</taxon>
        <taxon>Embryophyta</taxon>
        <taxon>Tracheophyta</taxon>
        <taxon>Spermatophyta</taxon>
        <taxon>Magnoliopsida</taxon>
        <taxon>Liliopsida</taxon>
        <taxon>Zingiberales</taxon>
        <taxon>Cannaceae</taxon>
        <taxon>Canna</taxon>
    </lineage>
</organism>
<dbReference type="PANTHER" id="PTHR33210:SF18">
    <property type="entry name" value="PROTODERMAL FACTOR 1"/>
    <property type="match status" value="1"/>
</dbReference>
<evidence type="ECO:0008006" key="5">
    <source>
        <dbReference type="Google" id="ProtNLM"/>
    </source>
</evidence>
<feature type="chain" id="PRO_5042938115" description="Protodermal factor 1" evidence="2">
    <location>
        <begin position="31"/>
        <end position="248"/>
    </location>
</feature>
<dbReference type="InterPro" id="IPR039923">
    <property type="entry name" value="Protodermal_1"/>
</dbReference>
<evidence type="ECO:0000313" key="4">
    <source>
        <dbReference type="Proteomes" id="UP001327560"/>
    </source>
</evidence>
<dbReference type="PANTHER" id="PTHR33210">
    <property type="entry name" value="PROTODERMAL FACTOR 1"/>
    <property type="match status" value="1"/>
</dbReference>
<protein>
    <recommendedName>
        <fullName evidence="5">Protodermal factor 1</fullName>
    </recommendedName>
</protein>
<evidence type="ECO:0000313" key="3">
    <source>
        <dbReference type="EMBL" id="WOL14642.1"/>
    </source>
</evidence>
<accession>A0AAQ3L0D3</accession>
<name>A0AAQ3L0D3_9LILI</name>
<evidence type="ECO:0000256" key="2">
    <source>
        <dbReference type="SAM" id="SignalP"/>
    </source>
</evidence>
<feature type="region of interest" description="Disordered" evidence="1">
    <location>
        <begin position="40"/>
        <end position="108"/>
    </location>
</feature>
<keyword evidence="2" id="KW-0732">Signal</keyword>
<dbReference type="Proteomes" id="UP001327560">
    <property type="component" value="Chromosome 7"/>
</dbReference>
<evidence type="ECO:0000256" key="1">
    <source>
        <dbReference type="SAM" id="MobiDB-lite"/>
    </source>
</evidence>
<dbReference type="AlphaFoldDB" id="A0AAQ3L0D3"/>
<dbReference type="EMBL" id="CP136896">
    <property type="protein sequence ID" value="WOL14642.1"/>
    <property type="molecule type" value="Genomic_DNA"/>
</dbReference>
<proteinExistence type="predicted"/>
<feature type="compositionally biased region" description="Low complexity" evidence="1">
    <location>
        <begin position="60"/>
        <end position="70"/>
    </location>
</feature>